<proteinExistence type="predicted"/>
<evidence type="ECO:0000256" key="1">
    <source>
        <dbReference type="SAM" id="MobiDB-lite"/>
    </source>
</evidence>
<accession>A0AAE0F1T0</accession>
<feature type="compositionally biased region" description="Low complexity" evidence="1">
    <location>
        <begin position="265"/>
        <end position="274"/>
    </location>
</feature>
<feature type="compositionally biased region" description="Low complexity" evidence="1">
    <location>
        <begin position="98"/>
        <end position="111"/>
    </location>
</feature>
<name>A0AAE0F1T0_9CHLO</name>
<keyword evidence="3" id="KW-1185">Reference proteome</keyword>
<organism evidence="2 3">
    <name type="scientific">Cymbomonas tetramitiformis</name>
    <dbReference type="NCBI Taxonomy" id="36881"/>
    <lineage>
        <taxon>Eukaryota</taxon>
        <taxon>Viridiplantae</taxon>
        <taxon>Chlorophyta</taxon>
        <taxon>Pyramimonadophyceae</taxon>
        <taxon>Pyramimonadales</taxon>
        <taxon>Pyramimonadaceae</taxon>
        <taxon>Cymbomonas</taxon>
    </lineage>
</organism>
<feature type="compositionally biased region" description="Polar residues" evidence="1">
    <location>
        <begin position="120"/>
        <end position="131"/>
    </location>
</feature>
<feature type="compositionally biased region" description="Polar residues" evidence="1">
    <location>
        <begin position="73"/>
        <end position="86"/>
    </location>
</feature>
<sequence>MAAIWPSTAAALTAQGATYTLHPGCASLKGQIDAKDAKQPAADPAQRGRQEMLVPTETLLDLIPAPPFRPFRSANSGSGRQASCGSKQRRRPTSKLRQQTAAAADKQAAAANSGGGRQASCGSGRQASCGNKQRRRPTSKLRQQTAATADKQAAAANSGGGRQASCGSKQRRRPTSKLRQQTAAAAEKQAAAYLVEELKQRATRLAKMTAVMERTKPTTAAQAELNADATLKQSTLTTGERTFDTCAAVIEALSRRQPVRAQGSETDAATGTGAEDAERGPKQDEGDGQDSAGRCPRQANHSHRGLGIDGGCGHLHSFGSRGDWEAGLRQEQDAMDIKQARDDAVATLGAERPRRPGASRADLRLTLSLRSRGGRAAGKCPRAACELGFLYKAEMAGTYYEVGNYVAAEPETAMSEETQKEKVAGNIVPVPRCHSEGRWCTSYFCTLVSATRDTRFIQLTDKAVMKLQMAAAALGLHNARKVLSPSQEWLLPLRLFREAVPKSHTIGCVEIFAMWWEWGTPLMGLTAGVKIDNQGVIAQF</sequence>
<dbReference type="AlphaFoldDB" id="A0AAE0F1T0"/>
<dbReference type="Proteomes" id="UP001190700">
    <property type="component" value="Unassembled WGS sequence"/>
</dbReference>
<evidence type="ECO:0000313" key="3">
    <source>
        <dbReference type="Proteomes" id="UP001190700"/>
    </source>
</evidence>
<feature type="region of interest" description="Disordered" evidence="1">
    <location>
        <begin position="257"/>
        <end position="308"/>
    </location>
</feature>
<protein>
    <submittedName>
        <fullName evidence="2">Uncharacterized protein</fullName>
    </submittedName>
</protein>
<evidence type="ECO:0000313" key="2">
    <source>
        <dbReference type="EMBL" id="KAK3248916.1"/>
    </source>
</evidence>
<feature type="compositionally biased region" description="Low complexity" evidence="1">
    <location>
        <begin position="143"/>
        <end position="156"/>
    </location>
</feature>
<reference evidence="2 3" key="1">
    <citation type="journal article" date="2015" name="Genome Biol. Evol.">
        <title>Comparative Genomics of a Bacterivorous Green Alga Reveals Evolutionary Causalities and Consequences of Phago-Mixotrophic Mode of Nutrition.</title>
        <authorList>
            <person name="Burns J.A."/>
            <person name="Paasch A."/>
            <person name="Narechania A."/>
            <person name="Kim E."/>
        </authorList>
    </citation>
    <scope>NUCLEOTIDE SEQUENCE [LARGE SCALE GENOMIC DNA]</scope>
    <source>
        <strain evidence="2 3">PLY_AMNH</strain>
    </source>
</reference>
<feature type="compositionally biased region" description="Basic and acidic residues" evidence="1">
    <location>
        <begin position="276"/>
        <end position="285"/>
    </location>
</feature>
<gene>
    <name evidence="2" type="ORF">CYMTET_41637</name>
</gene>
<comment type="caution">
    <text evidence="2">The sequence shown here is derived from an EMBL/GenBank/DDBJ whole genome shotgun (WGS) entry which is preliminary data.</text>
</comment>
<dbReference type="EMBL" id="LGRX02027701">
    <property type="protein sequence ID" value="KAK3248916.1"/>
    <property type="molecule type" value="Genomic_DNA"/>
</dbReference>
<feature type="region of interest" description="Disordered" evidence="1">
    <location>
        <begin position="63"/>
        <end position="184"/>
    </location>
</feature>